<evidence type="ECO:0000313" key="6">
    <source>
        <dbReference type="Proteomes" id="UP000715781"/>
    </source>
</evidence>
<keyword evidence="2" id="KW-0808">Transferase</keyword>
<evidence type="ECO:0000256" key="2">
    <source>
        <dbReference type="ARBA" id="ARBA00022679"/>
    </source>
</evidence>
<dbReference type="InterPro" id="IPR007657">
    <property type="entry name" value="Glycosyltransferase_61"/>
</dbReference>
<dbReference type="AlphaFoldDB" id="A0A951UF72"/>
<keyword evidence="3" id="KW-0325">Glycoprotein</keyword>
<sequence length="426" mass="50696">MIKNINTNLLITKIMLYKKIKQKTKIIFIKNKWRLRSLLPVIEKYKHVIVIIYQIIDKYVVFKNNKFKVPRGYIYSTFEYINQSQNNDFYINIYEQEKIKRKLPICIDEKVKQGFSEHAESILPEQRVYHLHNVRFWGHYGGTLITPLNQVLADISPDIWGIEKHTIFTKFRLPRCIEIKGKTVILSTPEAASNYWHWTFDLLPRFDLLLKSGVKLDSIDNFIINHTKQQYQLESLKELGIPEEKIICCNSNSHFHTEYAIIPNLCPSENGVHSWKKDFLKKLNFKKLETKKLSKIYISRQRSQQRRFINEKEIESIITNQGFSTIYLEDYSIAEQRTLFYNADCILGIHGAGFSNIIFCKENTKIIEIFPPNYIQYYYWYIADMLNLNYRFIVANKQEHTNNVDRMIAEDILLDVFQLSKYLEKL</sequence>
<evidence type="ECO:0000259" key="4">
    <source>
        <dbReference type="Pfam" id="PF04577"/>
    </source>
</evidence>
<feature type="domain" description="Glycosyltransferase 61 catalytic" evidence="4">
    <location>
        <begin position="195"/>
        <end position="367"/>
    </location>
</feature>
<reference evidence="5" key="2">
    <citation type="journal article" date="2022" name="Microbiol. Resour. Announc.">
        <title>Metagenome Sequencing to Explore Phylogenomics of Terrestrial Cyanobacteria.</title>
        <authorList>
            <person name="Ward R.D."/>
            <person name="Stajich J.E."/>
            <person name="Johansen J.R."/>
            <person name="Huntemann M."/>
            <person name="Clum A."/>
            <person name="Foster B."/>
            <person name="Foster B."/>
            <person name="Roux S."/>
            <person name="Palaniappan K."/>
            <person name="Varghese N."/>
            <person name="Mukherjee S."/>
            <person name="Reddy T.B.K."/>
            <person name="Daum C."/>
            <person name="Copeland A."/>
            <person name="Chen I.A."/>
            <person name="Ivanova N.N."/>
            <person name="Kyrpides N.C."/>
            <person name="Shapiro N."/>
            <person name="Eloe-Fadrosh E.A."/>
            <person name="Pietrasiak N."/>
        </authorList>
    </citation>
    <scope>NUCLEOTIDE SEQUENCE</scope>
    <source>
        <strain evidence="5">JT2-VF2</strain>
    </source>
</reference>
<dbReference type="GO" id="GO:0016757">
    <property type="term" value="F:glycosyltransferase activity"/>
    <property type="evidence" value="ECO:0007669"/>
    <property type="project" value="UniProtKB-KW"/>
</dbReference>
<dbReference type="Proteomes" id="UP000715781">
    <property type="component" value="Unassembled WGS sequence"/>
</dbReference>
<evidence type="ECO:0000256" key="1">
    <source>
        <dbReference type="ARBA" id="ARBA00022676"/>
    </source>
</evidence>
<accession>A0A951UF72</accession>
<evidence type="ECO:0000313" key="5">
    <source>
        <dbReference type="EMBL" id="MBW4561257.1"/>
    </source>
</evidence>
<evidence type="ECO:0000256" key="3">
    <source>
        <dbReference type="ARBA" id="ARBA00023180"/>
    </source>
</evidence>
<dbReference type="Pfam" id="PF04577">
    <property type="entry name" value="Glyco_transf_61"/>
    <property type="match status" value="1"/>
</dbReference>
<dbReference type="PANTHER" id="PTHR20961">
    <property type="entry name" value="GLYCOSYLTRANSFERASE"/>
    <property type="match status" value="1"/>
</dbReference>
<reference evidence="5" key="1">
    <citation type="submission" date="2021-05" db="EMBL/GenBank/DDBJ databases">
        <authorList>
            <person name="Pietrasiak N."/>
            <person name="Ward R."/>
            <person name="Stajich J.E."/>
            <person name="Kurbessoian T."/>
        </authorList>
    </citation>
    <scope>NUCLEOTIDE SEQUENCE</scope>
    <source>
        <strain evidence="5">JT2-VF2</strain>
    </source>
</reference>
<gene>
    <name evidence="5" type="ORF">KME32_08870</name>
</gene>
<keyword evidence="1" id="KW-0328">Glycosyltransferase</keyword>
<protein>
    <submittedName>
        <fullName evidence="5">Glycosyltransferase family 61 protein</fullName>
    </submittedName>
</protein>
<name>A0A951UF72_9NOST</name>
<proteinExistence type="predicted"/>
<organism evidence="5 6">
    <name type="scientific">Mojavia pulchra JT2-VF2</name>
    <dbReference type="NCBI Taxonomy" id="287848"/>
    <lineage>
        <taxon>Bacteria</taxon>
        <taxon>Bacillati</taxon>
        <taxon>Cyanobacteriota</taxon>
        <taxon>Cyanophyceae</taxon>
        <taxon>Nostocales</taxon>
        <taxon>Nostocaceae</taxon>
    </lineage>
</organism>
<dbReference type="EMBL" id="JAHHHN010000004">
    <property type="protein sequence ID" value="MBW4561257.1"/>
    <property type="molecule type" value="Genomic_DNA"/>
</dbReference>
<dbReference type="InterPro" id="IPR049625">
    <property type="entry name" value="Glyco_transf_61_cat"/>
</dbReference>
<comment type="caution">
    <text evidence="5">The sequence shown here is derived from an EMBL/GenBank/DDBJ whole genome shotgun (WGS) entry which is preliminary data.</text>
</comment>